<dbReference type="PANTHER" id="PTHR42791">
    <property type="entry name" value="GNAT FAMILY ACETYLTRANSFERASE"/>
    <property type="match status" value="1"/>
</dbReference>
<dbReference type="InterPro" id="IPR052523">
    <property type="entry name" value="Trichothecene_AcTrans"/>
</dbReference>
<dbReference type="AlphaFoldDB" id="A0A6A6C710"/>
<dbReference type="RefSeq" id="XP_033662065.1">
    <property type="nucleotide sequence ID" value="XM_033809066.1"/>
</dbReference>
<evidence type="ECO:0008006" key="3">
    <source>
        <dbReference type="Google" id="ProtNLM"/>
    </source>
</evidence>
<dbReference type="SUPFAM" id="SSF55729">
    <property type="entry name" value="Acyl-CoA N-acyltransferases (Nat)"/>
    <property type="match status" value="1"/>
</dbReference>
<evidence type="ECO:0000313" key="2">
    <source>
        <dbReference type="Proteomes" id="UP000799537"/>
    </source>
</evidence>
<dbReference type="GeneID" id="54562338"/>
<dbReference type="InterPro" id="IPR016181">
    <property type="entry name" value="Acyl_CoA_acyltransferase"/>
</dbReference>
<protein>
    <recommendedName>
        <fullName evidence="3">N-acetyltransferase domain-containing protein</fullName>
    </recommendedName>
</protein>
<dbReference type="Proteomes" id="UP000799537">
    <property type="component" value="Unassembled WGS sequence"/>
</dbReference>
<proteinExistence type="predicted"/>
<name>A0A6A6C710_ZASCE</name>
<accession>A0A6A6C710</accession>
<gene>
    <name evidence="1" type="ORF">M409DRAFT_28504</name>
</gene>
<dbReference type="EMBL" id="ML993621">
    <property type="protein sequence ID" value="KAF2161176.1"/>
    <property type="molecule type" value="Genomic_DNA"/>
</dbReference>
<sequence>MASKQNADAPLALDEIVPTKDIYCRWATRADIPAIAKILMTNFLTFEFHDHFCPRRTERQEEFYLFVLARVRMFFVRPSIRMMVAEKLDVGVTGQKAEILGFAAWDAQGNENPINAEWTRESQGWLNTTEQKLADAEVLYHQHTRNTVFDYALFNQARQRLHDAYEHDTSFDNNLHLQFLMVKPEWQKGHGIGHRLLQWGLDVADKVKLPVVIESSLAGYNFYLRHGCRLLKMIRIDFVPEKAYDMPVVVYDPR</sequence>
<dbReference type="PANTHER" id="PTHR42791:SF16">
    <property type="entry name" value="N-ACETYLTRANSFERASE DOMAIN-CONTAINING PROTEIN"/>
    <property type="match status" value="1"/>
</dbReference>
<keyword evidence="2" id="KW-1185">Reference proteome</keyword>
<organism evidence="1 2">
    <name type="scientific">Zasmidium cellare ATCC 36951</name>
    <dbReference type="NCBI Taxonomy" id="1080233"/>
    <lineage>
        <taxon>Eukaryota</taxon>
        <taxon>Fungi</taxon>
        <taxon>Dikarya</taxon>
        <taxon>Ascomycota</taxon>
        <taxon>Pezizomycotina</taxon>
        <taxon>Dothideomycetes</taxon>
        <taxon>Dothideomycetidae</taxon>
        <taxon>Mycosphaerellales</taxon>
        <taxon>Mycosphaerellaceae</taxon>
        <taxon>Zasmidium</taxon>
    </lineage>
</organism>
<dbReference type="Gene3D" id="3.40.630.30">
    <property type="match status" value="1"/>
</dbReference>
<reference evidence="1" key="1">
    <citation type="journal article" date="2020" name="Stud. Mycol.">
        <title>101 Dothideomycetes genomes: a test case for predicting lifestyles and emergence of pathogens.</title>
        <authorList>
            <person name="Haridas S."/>
            <person name="Albert R."/>
            <person name="Binder M."/>
            <person name="Bloem J."/>
            <person name="Labutti K."/>
            <person name="Salamov A."/>
            <person name="Andreopoulos B."/>
            <person name="Baker S."/>
            <person name="Barry K."/>
            <person name="Bills G."/>
            <person name="Bluhm B."/>
            <person name="Cannon C."/>
            <person name="Castanera R."/>
            <person name="Culley D."/>
            <person name="Daum C."/>
            <person name="Ezra D."/>
            <person name="Gonzalez J."/>
            <person name="Henrissat B."/>
            <person name="Kuo A."/>
            <person name="Liang C."/>
            <person name="Lipzen A."/>
            <person name="Lutzoni F."/>
            <person name="Magnuson J."/>
            <person name="Mondo S."/>
            <person name="Nolan M."/>
            <person name="Ohm R."/>
            <person name="Pangilinan J."/>
            <person name="Park H.-J."/>
            <person name="Ramirez L."/>
            <person name="Alfaro M."/>
            <person name="Sun H."/>
            <person name="Tritt A."/>
            <person name="Yoshinaga Y."/>
            <person name="Zwiers L.-H."/>
            <person name="Turgeon B."/>
            <person name="Goodwin S."/>
            <person name="Spatafora J."/>
            <person name="Crous P."/>
            <person name="Grigoriev I."/>
        </authorList>
    </citation>
    <scope>NUCLEOTIDE SEQUENCE</scope>
    <source>
        <strain evidence="1">ATCC 36951</strain>
    </source>
</reference>
<dbReference type="CDD" id="cd04301">
    <property type="entry name" value="NAT_SF"/>
    <property type="match status" value="1"/>
</dbReference>
<dbReference type="OrthoDB" id="2115692at2759"/>
<evidence type="ECO:0000313" key="1">
    <source>
        <dbReference type="EMBL" id="KAF2161176.1"/>
    </source>
</evidence>